<evidence type="ECO:0000313" key="2">
    <source>
        <dbReference type="Proteomes" id="UP000287401"/>
    </source>
</evidence>
<organism evidence="1 2">
    <name type="scientific">Sphingobium yanoikuyae</name>
    <name type="common">Sphingomonas yanoikuyae</name>
    <dbReference type="NCBI Taxonomy" id="13690"/>
    <lineage>
        <taxon>Bacteria</taxon>
        <taxon>Pseudomonadati</taxon>
        <taxon>Pseudomonadota</taxon>
        <taxon>Alphaproteobacteria</taxon>
        <taxon>Sphingomonadales</taxon>
        <taxon>Sphingomonadaceae</taxon>
        <taxon>Sphingobium</taxon>
    </lineage>
</organism>
<dbReference type="EMBL" id="QRAL01000009">
    <property type="protein sequence ID" value="RSU57212.1"/>
    <property type="molecule type" value="Genomic_DNA"/>
</dbReference>
<name>A0A430BWW2_SPHYA</name>
<accession>A0A430BWW2</accession>
<gene>
    <name evidence="1" type="ORF">DAH51_10390</name>
</gene>
<comment type="caution">
    <text evidence="1">The sequence shown here is derived from an EMBL/GenBank/DDBJ whole genome shotgun (WGS) entry which is preliminary data.</text>
</comment>
<evidence type="ECO:0000313" key="1">
    <source>
        <dbReference type="EMBL" id="RSU57212.1"/>
    </source>
</evidence>
<proteinExistence type="predicted"/>
<sequence>MFDSPGPTNLETRVVQLEAALAQLTGTVGGNLTQVLTAIGAVSAQRAAGDIAAGQALNAEMAARLLAVGGVDGRIGAEIMRAVDKDEQHDEMLAAIMNGLILLPTLDVARGAGMAFMGGSGIAQSGNGALVPAWRNPTYTDILSRKAPTDYRYPLDQLKDAGEAIENFISPKATATSGGPLDHYAAFNRGAADKSCSRLLLNRPSYYFRSGIGSKLRNMVFVSGSVAGGRPTIIFEDELHHMLDLGSDCENLRFEGHWIVAFRDAPASSSVYGLSCSGVRNAYFERLTILNTQGGARFVGTTANIFIRWLDLPAGARFATASTISNVVIERLTGGDTSTIGAGHDIKIGVQLPAILSNIGLLTATANKHIRFNGSALPVLDDWIEQASWTPTVSCSNPGDLNTSGLTTSGSYWKYGRQLILDYVITGSISYLTASGNLQIGGVPFLFSGTTSQPMDAPNTLPSAWAWPGTSSTAFYATAVGSQNYFNFAANKSGSSYSLAQIGMWASDGPSITLRGRIRAMANQ</sequence>
<dbReference type="AlphaFoldDB" id="A0A430BWW2"/>
<dbReference type="Proteomes" id="UP000287401">
    <property type="component" value="Unassembled WGS sequence"/>
</dbReference>
<protein>
    <submittedName>
        <fullName evidence="1">Uncharacterized protein</fullName>
    </submittedName>
</protein>
<reference evidence="1 2" key="1">
    <citation type="submission" date="2018-07" db="EMBL/GenBank/DDBJ databases">
        <title>Genomic and Epidemiologic Investigation of an Indolent Hospital Outbreak.</title>
        <authorList>
            <person name="Johnson R.C."/>
            <person name="Deming C."/>
            <person name="Conlan S."/>
            <person name="Zellmer C.J."/>
            <person name="Michelin A.V."/>
            <person name="Lee-Lin S."/>
            <person name="Thomas P.J."/>
            <person name="Park M."/>
            <person name="Weingarten R.A."/>
            <person name="Less J."/>
            <person name="Dekker J.P."/>
            <person name="Frank K.M."/>
            <person name="Musser K.A."/>
            <person name="Mcquiston J.R."/>
            <person name="Henderson D.K."/>
            <person name="Lau A.F."/>
            <person name="Palmore T.N."/>
            <person name="Segre J.A."/>
        </authorList>
    </citation>
    <scope>NUCLEOTIDE SEQUENCE [LARGE SCALE GENOMIC DNA]</scope>
    <source>
        <strain evidence="1 2">SK-NIH.Env6_1116</strain>
    </source>
</reference>